<dbReference type="AlphaFoldDB" id="A0A382N8P9"/>
<organism evidence="1">
    <name type="scientific">marine metagenome</name>
    <dbReference type="NCBI Taxonomy" id="408172"/>
    <lineage>
        <taxon>unclassified sequences</taxon>
        <taxon>metagenomes</taxon>
        <taxon>ecological metagenomes</taxon>
    </lineage>
</organism>
<sequence>MNAVRHTLILVCGLYTVLSADPIDGYWQQKVDYEMEITLHDSIRQLTGTTVIRYTNHSPDSLDRIYMHLYPNAFQLGSVKYREYIGHAGRVSRAKYFKDRLEGFTSKIDVHDFSVALPKEGASWIHKIPILD</sequence>
<gene>
    <name evidence="1" type="ORF">METZ01_LOCUS309579</name>
</gene>
<feature type="non-terminal residue" evidence="1">
    <location>
        <position position="132"/>
    </location>
</feature>
<evidence type="ECO:0008006" key="2">
    <source>
        <dbReference type="Google" id="ProtNLM"/>
    </source>
</evidence>
<name>A0A382N8P9_9ZZZZ</name>
<evidence type="ECO:0000313" key="1">
    <source>
        <dbReference type="EMBL" id="SVC56725.1"/>
    </source>
</evidence>
<protein>
    <recommendedName>
        <fullName evidence="2">Peptidase M1 membrane alanine aminopeptidase domain-containing protein</fullName>
    </recommendedName>
</protein>
<reference evidence="1" key="1">
    <citation type="submission" date="2018-05" db="EMBL/GenBank/DDBJ databases">
        <authorList>
            <person name="Lanie J.A."/>
            <person name="Ng W.-L."/>
            <person name="Kazmierczak K.M."/>
            <person name="Andrzejewski T.M."/>
            <person name="Davidsen T.M."/>
            <person name="Wayne K.J."/>
            <person name="Tettelin H."/>
            <person name="Glass J.I."/>
            <person name="Rusch D."/>
            <person name="Podicherti R."/>
            <person name="Tsui H.-C.T."/>
            <person name="Winkler M.E."/>
        </authorList>
    </citation>
    <scope>NUCLEOTIDE SEQUENCE</scope>
</reference>
<accession>A0A382N8P9</accession>
<dbReference type="EMBL" id="UINC01098304">
    <property type="protein sequence ID" value="SVC56725.1"/>
    <property type="molecule type" value="Genomic_DNA"/>
</dbReference>
<proteinExistence type="predicted"/>